<dbReference type="Pfam" id="PF03992">
    <property type="entry name" value="ABM"/>
    <property type="match status" value="1"/>
</dbReference>
<dbReference type="Proteomes" id="UP000308652">
    <property type="component" value="Unassembled WGS sequence"/>
</dbReference>
<gene>
    <name evidence="2" type="ORF">BDQ12DRAFT_680909</name>
</gene>
<accession>A0A5C3M993</accession>
<feature type="domain" description="ABM" evidence="1">
    <location>
        <begin position="13"/>
        <end position="84"/>
    </location>
</feature>
<sequence length="117" mass="13363">MSGTKLAQTVMHLDLQVPEQHIPEFLIHARKLYEAVTAEPECTFFDLSQSSEDPGFFRGVESWTTSKEWMAQVQERKPYYQAYVKGTAHMGIKSTITCFERIPGWTDTKASSWTVGK</sequence>
<dbReference type="InterPro" id="IPR007138">
    <property type="entry name" value="ABM_dom"/>
</dbReference>
<evidence type="ECO:0000259" key="1">
    <source>
        <dbReference type="Pfam" id="PF03992"/>
    </source>
</evidence>
<proteinExistence type="predicted"/>
<name>A0A5C3M993_9AGAR</name>
<dbReference type="InterPro" id="IPR011008">
    <property type="entry name" value="Dimeric_a/b-barrel"/>
</dbReference>
<dbReference type="SUPFAM" id="SSF54909">
    <property type="entry name" value="Dimeric alpha+beta barrel"/>
    <property type="match status" value="1"/>
</dbReference>
<evidence type="ECO:0000313" key="2">
    <source>
        <dbReference type="EMBL" id="TFK40418.1"/>
    </source>
</evidence>
<protein>
    <recommendedName>
        <fullName evidence="1">ABM domain-containing protein</fullName>
    </recommendedName>
</protein>
<dbReference type="AlphaFoldDB" id="A0A5C3M993"/>
<dbReference type="EMBL" id="ML213597">
    <property type="protein sequence ID" value="TFK40418.1"/>
    <property type="molecule type" value="Genomic_DNA"/>
</dbReference>
<dbReference type="OrthoDB" id="4126315at2759"/>
<dbReference type="Gene3D" id="3.30.70.100">
    <property type="match status" value="1"/>
</dbReference>
<evidence type="ECO:0000313" key="3">
    <source>
        <dbReference type="Proteomes" id="UP000308652"/>
    </source>
</evidence>
<keyword evidence="3" id="KW-1185">Reference proteome</keyword>
<reference evidence="2 3" key="1">
    <citation type="journal article" date="2019" name="Nat. Ecol. Evol.">
        <title>Megaphylogeny resolves global patterns of mushroom evolution.</title>
        <authorList>
            <person name="Varga T."/>
            <person name="Krizsan K."/>
            <person name="Foldi C."/>
            <person name="Dima B."/>
            <person name="Sanchez-Garcia M."/>
            <person name="Sanchez-Ramirez S."/>
            <person name="Szollosi G.J."/>
            <person name="Szarkandi J.G."/>
            <person name="Papp V."/>
            <person name="Albert L."/>
            <person name="Andreopoulos W."/>
            <person name="Angelini C."/>
            <person name="Antonin V."/>
            <person name="Barry K.W."/>
            <person name="Bougher N.L."/>
            <person name="Buchanan P."/>
            <person name="Buyck B."/>
            <person name="Bense V."/>
            <person name="Catcheside P."/>
            <person name="Chovatia M."/>
            <person name="Cooper J."/>
            <person name="Damon W."/>
            <person name="Desjardin D."/>
            <person name="Finy P."/>
            <person name="Geml J."/>
            <person name="Haridas S."/>
            <person name="Hughes K."/>
            <person name="Justo A."/>
            <person name="Karasinski D."/>
            <person name="Kautmanova I."/>
            <person name="Kiss B."/>
            <person name="Kocsube S."/>
            <person name="Kotiranta H."/>
            <person name="LaButti K.M."/>
            <person name="Lechner B.E."/>
            <person name="Liimatainen K."/>
            <person name="Lipzen A."/>
            <person name="Lukacs Z."/>
            <person name="Mihaltcheva S."/>
            <person name="Morgado L.N."/>
            <person name="Niskanen T."/>
            <person name="Noordeloos M.E."/>
            <person name="Ohm R.A."/>
            <person name="Ortiz-Santana B."/>
            <person name="Ovrebo C."/>
            <person name="Racz N."/>
            <person name="Riley R."/>
            <person name="Savchenko A."/>
            <person name="Shiryaev A."/>
            <person name="Soop K."/>
            <person name="Spirin V."/>
            <person name="Szebenyi C."/>
            <person name="Tomsovsky M."/>
            <person name="Tulloss R.E."/>
            <person name="Uehling J."/>
            <person name="Grigoriev I.V."/>
            <person name="Vagvolgyi C."/>
            <person name="Papp T."/>
            <person name="Martin F.M."/>
            <person name="Miettinen O."/>
            <person name="Hibbett D.S."/>
            <person name="Nagy L.G."/>
        </authorList>
    </citation>
    <scope>NUCLEOTIDE SEQUENCE [LARGE SCALE GENOMIC DNA]</scope>
    <source>
        <strain evidence="2 3">CBS 166.37</strain>
    </source>
</reference>
<organism evidence="2 3">
    <name type="scientific">Crucibulum laeve</name>
    <dbReference type="NCBI Taxonomy" id="68775"/>
    <lineage>
        <taxon>Eukaryota</taxon>
        <taxon>Fungi</taxon>
        <taxon>Dikarya</taxon>
        <taxon>Basidiomycota</taxon>
        <taxon>Agaricomycotina</taxon>
        <taxon>Agaricomycetes</taxon>
        <taxon>Agaricomycetidae</taxon>
        <taxon>Agaricales</taxon>
        <taxon>Agaricineae</taxon>
        <taxon>Nidulariaceae</taxon>
        <taxon>Crucibulum</taxon>
    </lineage>
</organism>